<accession>A0A4Y1RLR7</accession>
<sequence length="68" mass="7231">MVIIRPTPKSNGYNSIHGRFSSSESGTGTGRSWLGLPSPEPSSPSSLLASLRKTLRTQLSFRGTRGVA</sequence>
<dbReference type="EMBL" id="AP019302">
    <property type="protein sequence ID" value="BBH04827.1"/>
    <property type="molecule type" value="Genomic_DNA"/>
</dbReference>
<feature type="compositionally biased region" description="Low complexity" evidence="1">
    <location>
        <begin position="18"/>
        <end position="47"/>
    </location>
</feature>
<proteinExistence type="predicted"/>
<organism evidence="2">
    <name type="scientific">Prunus dulcis</name>
    <name type="common">Almond</name>
    <name type="synonym">Amygdalus dulcis</name>
    <dbReference type="NCBI Taxonomy" id="3755"/>
    <lineage>
        <taxon>Eukaryota</taxon>
        <taxon>Viridiplantae</taxon>
        <taxon>Streptophyta</taxon>
        <taxon>Embryophyta</taxon>
        <taxon>Tracheophyta</taxon>
        <taxon>Spermatophyta</taxon>
        <taxon>Magnoliopsida</taxon>
        <taxon>eudicotyledons</taxon>
        <taxon>Gunneridae</taxon>
        <taxon>Pentapetalae</taxon>
        <taxon>rosids</taxon>
        <taxon>fabids</taxon>
        <taxon>Rosales</taxon>
        <taxon>Rosaceae</taxon>
        <taxon>Amygdaloideae</taxon>
        <taxon>Amygdaleae</taxon>
        <taxon>Prunus</taxon>
    </lineage>
</organism>
<name>A0A4Y1RLR7_PRUDU</name>
<feature type="region of interest" description="Disordered" evidence="1">
    <location>
        <begin position="1"/>
        <end position="47"/>
    </location>
</feature>
<evidence type="ECO:0000256" key="1">
    <source>
        <dbReference type="SAM" id="MobiDB-lite"/>
    </source>
</evidence>
<gene>
    <name evidence="2" type="ORF">Prudu_016059</name>
</gene>
<dbReference type="AlphaFoldDB" id="A0A4Y1RLR7"/>
<evidence type="ECO:0000313" key="2">
    <source>
        <dbReference type="EMBL" id="BBH04827.1"/>
    </source>
</evidence>
<reference evidence="2" key="1">
    <citation type="journal article" date="2019" name="Science">
        <title>Mutation of a bHLH transcription factor allowed almond domestication.</title>
        <authorList>
            <person name="Sanchez-Perez R."/>
            <person name="Pavan S."/>
            <person name="Mazzeo R."/>
            <person name="Moldovan C."/>
            <person name="Aiese Cigliano R."/>
            <person name="Del Cueto J."/>
            <person name="Ricciardi F."/>
            <person name="Lotti C."/>
            <person name="Ricciardi L."/>
            <person name="Dicenta F."/>
            <person name="Lopez-Marques R.L."/>
            <person name="Lindberg Moller B."/>
        </authorList>
    </citation>
    <scope>NUCLEOTIDE SEQUENCE</scope>
</reference>
<protein>
    <submittedName>
        <fullName evidence="2">Uncharacterized protein</fullName>
    </submittedName>
</protein>